<reference evidence="2 3" key="1">
    <citation type="journal article" date="2020" name="J Geophys Res Biogeosci">
        <title>Magnetotaxis as an Adaptation to Enable Bacterial Shuttling of Microbial Sulfur and Sulfur Cycling Across Aquatic Oxic#Anoxic Interfaces.</title>
        <authorList>
            <person name="Li J."/>
            <person name="Liu P."/>
            <person name="Wang J."/>
            <person name="Roberts A.P."/>
            <person name="Pan Y."/>
        </authorList>
    </citation>
    <scope>NUCLEOTIDE SEQUENCE [LARGE SCALE GENOMIC DNA]</scope>
    <source>
        <strain evidence="2 3">MYR-1_YQ</strain>
    </source>
</reference>
<name>A0ABS6S533_9BACT</name>
<dbReference type="Proteomes" id="UP001196980">
    <property type="component" value="Unassembled WGS sequence"/>
</dbReference>
<keyword evidence="3" id="KW-1185">Reference proteome</keyword>
<feature type="domain" description="Large polyvalent protein associated" evidence="1">
    <location>
        <begin position="7"/>
        <end position="136"/>
    </location>
</feature>
<dbReference type="InterPro" id="IPR040561">
    <property type="entry name" value="LPD38"/>
</dbReference>
<evidence type="ECO:0000313" key="3">
    <source>
        <dbReference type="Proteomes" id="UP001196980"/>
    </source>
</evidence>
<comment type="caution">
    <text evidence="2">The sequence shown here is derived from an EMBL/GenBank/DDBJ whole genome shotgun (WGS) entry which is preliminary data.</text>
</comment>
<dbReference type="EMBL" id="JABXWD010000694">
    <property type="protein sequence ID" value="MBV6343608.1"/>
    <property type="molecule type" value="Genomic_DNA"/>
</dbReference>
<sequence length="255" mass="27766">MYPPKTQVLDAFAPNIIPTVAAPFIESFSNRSLFMNRQIIPEAKKGLLPQYQSTAHGTELAKFISAQVAKVPGLGGLPAVGKMIASPALLENTVRGWGGGAGMTALGLADKAAQGLGLVAPPPVRPAKTLADIPVVKGFVLRYPSSNTENVQAFYDTHDSLSKLRNSYMDLLKQGKAKEAEKLLKDNGGLLLNTSSMRSSLLKMSKFADMIYQDKLMSPEQKRQKIDDIYRQMDQMAIRFNDSIKRLQEGKAAGK</sequence>
<dbReference type="RefSeq" id="WP_218254227.1">
    <property type="nucleotide sequence ID" value="NZ_JABXWD010000694.1"/>
</dbReference>
<protein>
    <recommendedName>
        <fullName evidence="1">Large polyvalent protein associated domain-containing protein</fullName>
    </recommendedName>
</protein>
<gene>
    <name evidence="2" type="ORF">HWQ67_18735</name>
</gene>
<evidence type="ECO:0000259" key="1">
    <source>
        <dbReference type="Pfam" id="PF18857"/>
    </source>
</evidence>
<evidence type="ECO:0000313" key="2">
    <source>
        <dbReference type="EMBL" id="MBV6343608.1"/>
    </source>
</evidence>
<accession>A0ABS6S533</accession>
<proteinExistence type="predicted"/>
<dbReference type="Pfam" id="PF18857">
    <property type="entry name" value="LPD38"/>
    <property type="match status" value="1"/>
</dbReference>
<organism evidence="2 3">
    <name type="scientific">Candidatus Magnetobacterium casense</name>
    <dbReference type="NCBI Taxonomy" id="1455061"/>
    <lineage>
        <taxon>Bacteria</taxon>
        <taxon>Pseudomonadati</taxon>
        <taxon>Nitrospirota</taxon>
        <taxon>Thermodesulfovibrionia</taxon>
        <taxon>Thermodesulfovibrionales</taxon>
        <taxon>Candidatus Magnetobacteriaceae</taxon>
        <taxon>Candidatus Magnetobacterium</taxon>
    </lineage>
</organism>